<dbReference type="InterPro" id="IPR036388">
    <property type="entry name" value="WH-like_DNA-bd_sf"/>
</dbReference>
<dbReference type="Pfam" id="PF00455">
    <property type="entry name" value="DeoRC"/>
    <property type="match status" value="1"/>
</dbReference>
<dbReference type="PANTHER" id="PTHR30363:SF4">
    <property type="entry name" value="GLYCEROL-3-PHOSPHATE REGULON REPRESSOR"/>
    <property type="match status" value="1"/>
</dbReference>
<dbReference type="GO" id="GO:0003700">
    <property type="term" value="F:DNA-binding transcription factor activity"/>
    <property type="evidence" value="ECO:0007669"/>
    <property type="project" value="InterPro"/>
</dbReference>
<evidence type="ECO:0000256" key="3">
    <source>
        <dbReference type="ARBA" id="ARBA00023125"/>
    </source>
</evidence>
<dbReference type="Proteomes" id="UP000184387">
    <property type="component" value="Unassembled WGS sequence"/>
</dbReference>
<dbReference type="Pfam" id="PF08220">
    <property type="entry name" value="HTH_DeoR"/>
    <property type="match status" value="1"/>
</dbReference>
<feature type="domain" description="HTH deoR-type" evidence="5">
    <location>
        <begin position="3"/>
        <end position="58"/>
    </location>
</feature>
<dbReference type="SUPFAM" id="SSF100950">
    <property type="entry name" value="NagB/RpiA/CoA transferase-like"/>
    <property type="match status" value="1"/>
</dbReference>
<dbReference type="Gene3D" id="1.10.10.10">
    <property type="entry name" value="Winged helix-like DNA-binding domain superfamily/Winged helix DNA-binding domain"/>
    <property type="match status" value="1"/>
</dbReference>
<keyword evidence="7" id="KW-1185">Reference proteome</keyword>
<keyword evidence="1" id="KW-0678">Repressor</keyword>
<evidence type="ECO:0000256" key="2">
    <source>
        <dbReference type="ARBA" id="ARBA00023015"/>
    </source>
</evidence>
<dbReference type="PROSITE" id="PS00894">
    <property type="entry name" value="HTH_DEOR_1"/>
    <property type="match status" value="1"/>
</dbReference>
<proteinExistence type="predicted"/>
<dbReference type="OrthoDB" id="9814815at2"/>
<dbReference type="STRING" id="198092.SAMN02745194_04826"/>
<gene>
    <name evidence="6" type="ORF">SAMN02745194_04826</name>
</gene>
<dbReference type="SMART" id="SM01134">
    <property type="entry name" value="DeoRC"/>
    <property type="match status" value="1"/>
</dbReference>
<dbReference type="InterPro" id="IPR036390">
    <property type="entry name" value="WH_DNA-bd_sf"/>
</dbReference>
<dbReference type="SUPFAM" id="SSF46785">
    <property type="entry name" value="Winged helix' DNA-binding domain"/>
    <property type="match status" value="1"/>
</dbReference>
<evidence type="ECO:0000259" key="5">
    <source>
        <dbReference type="PROSITE" id="PS51000"/>
    </source>
</evidence>
<dbReference type="EMBL" id="FQZF01000049">
    <property type="protein sequence ID" value="SHK39336.1"/>
    <property type="molecule type" value="Genomic_DNA"/>
</dbReference>
<accession>A0A1M6S3T3</accession>
<dbReference type="PANTHER" id="PTHR30363">
    <property type="entry name" value="HTH-TYPE TRANSCRIPTIONAL REGULATOR SRLR-RELATED"/>
    <property type="match status" value="1"/>
</dbReference>
<dbReference type="PRINTS" id="PR00037">
    <property type="entry name" value="HTHLACR"/>
</dbReference>
<evidence type="ECO:0000313" key="7">
    <source>
        <dbReference type="Proteomes" id="UP000184387"/>
    </source>
</evidence>
<dbReference type="SMART" id="SM00420">
    <property type="entry name" value="HTH_DEOR"/>
    <property type="match status" value="1"/>
</dbReference>
<dbReference type="InterPro" id="IPR014036">
    <property type="entry name" value="DeoR-like_C"/>
</dbReference>
<dbReference type="RefSeq" id="WP_073140078.1">
    <property type="nucleotide sequence ID" value="NZ_FQZF01000049.1"/>
</dbReference>
<evidence type="ECO:0000256" key="1">
    <source>
        <dbReference type="ARBA" id="ARBA00022491"/>
    </source>
</evidence>
<organism evidence="6 7">
    <name type="scientific">Muricoccus roseus</name>
    <dbReference type="NCBI Taxonomy" id="198092"/>
    <lineage>
        <taxon>Bacteria</taxon>
        <taxon>Pseudomonadati</taxon>
        <taxon>Pseudomonadota</taxon>
        <taxon>Alphaproteobacteria</taxon>
        <taxon>Acetobacterales</taxon>
        <taxon>Roseomonadaceae</taxon>
        <taxon>Muricoccus</taxon>
    </lineage>
</organism>
<dbReference type="InterPro" id="IPR037171">
    <property type="entry name" value="NagB/RpiA_transferase-like"/>
</dbReference>
<dbReference type="InterPro" id="IPR050313">
    <property type="entry name" value="Carb_Metab_HTH_regulators"/>
</dbReference>
<reference evidence="6 7" key="1">
    <citation type="submission" date="2016-11" db="EMBL/GenBank/DDBJ databases">
        <authorList>
            <person name="Jaros S."/>
            <person name="Januszkiewicz K."/>
            <person name="Wedrychowicz H."/>
        </authorList>
    </citation>
    <scope>NUCLEOTIDE SEQUENCE [LARGE SCALE GENOMIC DNA]</scope>
    <source>
        <strain evidence="6 7">DSM 14916</strain>
    </source>
</reference>
<dbReference type="GO" id="GO:0003677">
    <property type="term" value="F:DNA binding"/>
    <property type="evidence" value="ECO:0007669"/>
    <property type="project" value="UniProtKB-KW"/>
</dbReference>
<evidence type="ECO:0000313" key="6">
    <source>
        <dbReference type="EMBL" id="SHK39336.1"/>
    </source>
</evidence>
<sequence>MWSQERHNLILEKLRAQRRIAVDGMAEELGVSRETVRRDLVDLEAAGFLRRVHGGAVLTEIAPEEPFARRLQLRRAEKTAIARATLPLLKAGETCFVDAGSTTALLAVELCRLSGLTVITNSLEVAQAFRAQGAAHHTILLGGRVQPDMPGTSGEALMAELSRYSADVALVSPMGLHPEEGATSFIAAEAEIARQMVGRSRRTILLADHSKLGVVSRAQVCPCARIAALVTDAAGRPHAAAFRGAGIGEVVVAET</sequence>
<keyword evidence="2" id="KW-0805">Transcription regulation</keyword>
<dbReference type="InterPro" id="IPR018356">
    <property type="entry name" value="Tscrpt_reg_HTH_DeoR_CS"/>
</dbReference>
<dbReference type="AlphaFoldDB" id="A0A1M6S3T3"/>
<keyword evidence="3" id="KW-0238">DNA-binding</keyword>
<dbReference type="InterPro" id="IPR001034">
    <property type="entry name" value="DeoR_HTH"/>
</dbReference>
<keyword evidence="4" id="KW-0804">Transcription</keyword>
<dbReference type="PROSITE" id="PS51000">
    <property type="entry name" value="HTH_DEOR_2"/>
    <property type="match status" value="1"/>
</dbReference>
<protein>
    <submittedName>
        <fullName evidence="6">Transcriptional regulator, DeoR family</fullName>
    </submittedName>
</protein>
<evidence type="ECO:0000256" key="4">
    <source>
        <dbReference type="ARBA" id="ARBA00023163"/>
    </source>
</evidence>
<name>A0A1M6S3T3_9PROT</name>